<organism evidence="2 3">
    <name type="scientific">Saprospira grandis (strain Lewin)</name>
    <dbReference type="NCBI Taxonomy" id="984262"/>
    <lineage>
        <taxon>Bacteria</taxon>
        <taxon>Pseudomonadati</taxon>
        <taxon>Bacteroidota</taxon>
        <taxon>Saprospiria</taxon>
        <taxon>Saprospirales</taxon>
        <taxon>Saprospiraceae</taxon>
        <taxon>Saprospira</taxon>
    </lineage>
</organism>
<dbReference type="HOGENOM" id="CLU_1593389_0_0_10"/>
<proteinExistence type="predicted"/>
<keyword evidence="1" id="KW-0732">Signal</keyword>
<keyword evidence="2" id="KW-0614">Plasmid</keyword>
<geneLocation type="plasmid" evidence="3">
    <name>SGRA01</name>
</geneLocation>
<name>H6LAX8_SAPGL</name>
<dbReference type="AlphaFoldDB" id="H6LAX8"/>
<dbReference type="Proteomes" id="UP000007519">
    <property type="component" value="Plasmid unnamed"/>
</dbReference>
<dbReference type="EMBL" id="CP002832">
    <property type="protein sequence ID" value="AFC26943.1"/>
    <property type="molecule type" value="Genomic_DNA"/>
</dbReference>
<dbReference type="KEGG" id="sgn:SGRA_p0003"/>
<sequence length="167" mass="18526">MRILFLFMAVLLANTAFAQIQPSESNDLDGPKYRILTEAEREALAQKGLHVVTTHDNGLPDDWVEVSIEEREALASKGFQVVITTDEGLPDDWEFADEATIAKLVEAGYWKENASTTTGAWADGQAGSIASEGEYTLIRRKSDPKQYAIVCQKKDGVLEICCIRKLF</sequence>
<evidence type="ECO:0000256" key="1">
    <source>
        <dbReference type="SAM" id="SignalP"/>
    </source>
</evidence>
<reference evidence="2 3" key="1">
    <citation type="journal article" date="2012" name="Stand. Genomic Sci.">
        <title>Complete genome sequencing and analysis of Saprospira grandis str. Lewin, a predatory marine bacterium.</title>
        <authorList>
            <person name="Saw J.H."/>
            <person name="Yuryev A."/>
            <person name="Kanbe M."/>
            <person name="Hou S."/>
            <person name="Young A.G."/>
            <person name="Aizawa S."/>
            <person name="Alam M."/>
        </authorList>
    </citation>
    <scope>NUCLEOTIDE SEQUENCE [LARGE SCALE GENOMIC DNA]</scope>
    <source>
        <strain evidence="2 3">Lewin</strain>
        <plasmid evidence="3">Plasmid SGRA01</plasmid>
    </source>
</reference>
<feature type="chain" id="PRO_5003604173" evidence="1">
    <location>
        <begin position="19"/>
        <end position="167"/>
    </location>
</feature>
<evidence type="ECO:0000313" key="3">
    <source>
        <dbReference type="Proteomes" id="UP000007519"/>
    </source>
</evidence>
<keyword evidence="3" id="KW-1185">Reference proteome</keyword>
<evidence type="ECO:0000313" key="2">
    <source>
        <dbReference type="EMBL" id="AFC26943.1"/>
    </source>
</evidence>
<gene>
    <name evidence="2" type="ORF">SGRA_p0003</name>
</gene>
<accession>H6LAX8</accession>
<protein>
    <submittedName>
        <fullName evidence="2">Uncharacterized protein</fullName>
    </submittedName>
</protein>
<feature type="signal peptide" evidence="1">
    <location>
        <begin position="1"/>
        <end position="18"/>
    </location>
</feature>